<comment type="caution">
    <text evidence="1">The sequence shown here is derived from an EMBL/GenBank/DDBJ whole genome shotgun (WGS) entry which is preliminary data.</text>
</comment>
<reference evidence="1 2" key="1">
    <citation type="submission" date="2014-08" db="EMBL/GenBank/DDBJ databases">
        <title>Genome sequences of NCPPB Pectobacterium isolates.</title>
        <authorList>
            <person name="Glover R.H."/>
            <person name="Sapp M."/>
            <person name="Elphinstone J."/>
        </authorList>
    </citation>
    <scope>NUCLEOTIDE SEQUENCE [LARGE SCALE GENOMIC DNA]</scope>
    <source>
        <strain evidence="1 2">LMG 21372</strain>
    </source>
</reference>
<accession>A0A0M2F7R6</accession>
<protein>
    <submittedName>
        <fullName evidence="1">Uncharacterized protein</fullName>
    </submittedName>
</protein>
<sequence>MVLKFSQQITIYYVKRHLKEQKLHILMDSQDQDRLFLILPVYQKMIYRLDGYDSGNYMVQ</sequence>
<dbReference type="EMBL" id="JQOD01000001">
    <property type="protein sequence ID" value="KGA36406.1"/>
    <property type="molecule type" value="Genomic_DNA"/>
</dbReference>
<evidence type="ECO:0000313" key="1">
    <source>
        <dbReference type="EMBL" id="KGA36406.1"/>
    </source>
</evidence>
<name>A0A0M2F7R6_9GAMM</name>
<gene>
    <name evidence="1" type="ORF">KU74_08065</name>
</gene>
<evidence type="ECO:0000313" key="2">
    <source>
        <dbReference type="Proteomes" id="UP000029435"/>
    </source>
</evidence>
<proteinExistence type="predicted"/>
<dbReference type="AlphaFoldDB" id="A0A0M2F7R6"/>
<dbReference type="Proteomes" id="UP000029435">
    <property type="component" value="Unassembled WGS sequence"/>
</dbReference>
<organism evidence="1 2">
    <name type="scientific">Pectobacterium brasiliense</name>
    <dbReference type="NCBI Taxonomy" id="180957"/>
    <lineage>
        <taxon>Bacteria</taxon>
        <taxon>Pseudomonadati</taxon>
        <taxon>Pseudomonadota</taxon>
        <taxon>Gammaproteobacteria</taxon>
        <taxon>Enterobacterales</taxon>
        <taxon>Pectobacteriaceae</taxon>
        <taxon>Pectobacterium</taxon>
    </lineage>
</organism>